<proteinExistence type="predicted"/>
<evidence type="ECO:0000313" key="1">
    <source>
        <dbReference type="EMBL" id="HAE2227841.1"/>
    </source>
</evidence>
<name>A0A727TLM4_SALHO</name>
<dbReference type="AlphaFoldDB" id="A0A727TLM4"/>
<protein>
    <submittedName>
        <fullName evidence="1">Uncharacterized protein</fullName>
    </submittedName>
</protein>
<organism evidence="1">
    <name type="scientific">Salmonella enterica subsp. houtenae serovar 48:g,z51:-</name>
    <dbReference type="NCBI Taxonomy" id="1050190"/>
    <lineage>
        <taxon>Bacteria</taxon>
        <taxon>Pseudomonadati</taxon>
        <taxon>Pseudomonadota</taxon>
        <taxon>Gammaproteobacteria</taxon>
        <taxon>Enterobacterales</taxon>
        <taxon>Enterobacteriaceae</taxon>
        <taxon>Salmonella</taxon>
    </lineage>
</organism>
<reference evidence="1" key="2">
    <citation type="submission" date="2018-07" db="EMBL/GenBank/DDBJ databases">
        <authorList>
            <consortium name="NCBI Pathogen Detection Project"/>
        </authorList>
    </citation>
    <scope>NUCLEOTIDE SEQUENCE</scope>
    <source>
        <strain evidence="1">12-2349</strain>
    </source>
</reference>
<gene>
    <name evidence="1" type="ORF">G3246_003393</name>
</gene>
<sequence length="53" mass="6089">MKRQKLSFSTTTRILVVNHHFPFHGNSRIWLGSLPDRVLGKIIDSNESCHVSQ</sequence>
<dbReference type="EMBL" id="DAARFO010000033">
    <property type="protein sequence ID" value="HAE2227841.1"/>
    <property type="molecule type" value="Genomic_DNA"/>
</dbReference>
<comment type="caution">
    <text evidence="1">The sequence shown here is derived from an EMBL/GenBank/DDBJ whole genome shotgun (WGS) entry which is preliminary data.</text>
</comment>
<reference evidence="1" key="1">
    <citation type="journal article" date="2018" name="Genome Biol.">
        <title>SKESA: strategic k-mer extension for scrupulous assemblies.</title>
        <authorList>
            <person name="Souvorov A."/>
            <person name="Agarwala R."/>
            <person name="Lipman D.J."/>
        </authorList>
    </citation>
    <scope>NUCLEOTIDE SEQUENCE</scope>
    <source>
        <strain evidence="1">12-2349</strain>
    </source>
</reference>
<accession>A0A727TLM4</accession>